<organism evidence="1 2">
    <name type="scientific">Allacma fusca</name>
    <dbReference type="NCBI Taxonomy" id="39272"/>
    <lineage>
        <taxon>Eukaryota</taxon>
        <taxon>Metazoa</taxon>
        <taxon>Ecdysozoa</taxon>
        <taxon>Arthropoda</taxon>
        <taxon>Hexapoda</taxon>
        <taxon>Collembola</taxon>
        <taxon>Symphypleona</taxon>
        <taxon>Sminthuridae</taxon>
        <taxon>Allacma</taxon>
    </lineage>
</organism>
<comment type="caution">
    <text evidence="1">The sequence shown here is derived from an EMBL/GenBank/DDBJ whole genome shotgun (WGS) entry which is preliminary data.</text>
</comment>
<protein>
    <submittedName>
        <fullName evidence="1">Uncharacterized protein</fullName>
    </submittedName>
</protein>
<dbReference type="Proteomes" id="UP000708208">
    <property type="component" value="Unassembled WGS sequence"/>
</dbReference>
<gene>
    <name evidence="1" type="ORF">AFUS01_LOCUS17565</name>
</gene>
<feature type="non-terminal residue" evidence="1">
    <location>
        <position position="1"/>
    </location>
</feature>
<accession>A0A8J2P2N7</accession>
<evidence type="ECO:0000313" key="1">
    <source>
        <dbReference type="EMBL" id="CAG7728809.1"/>
    </source>
</evidence>
<keyword evidence="2" id="KW-1185">Reference proteome</keyword>
<evidence type="ECO:0000313" key="2">
    <source>
        <dbReference type="Proteomes" id="UP000708208"/>
    </source>
</evidence>
<dbReference type="EMBL" id="CAJVCH010168841">
    <property type="protein sequence ID" value="CAG7728809.1"/>
    <property type="molecule type" value="Genomic_DNA"/>
</dbReference>
<name>A0A8J2P2N7_9HEXA</name>
<reference evidence="1" key="1">
    <citation type="submission" date="2021-06" db="EMBL/GenBank/DDBJ databases">
        <authorList>
            <person name="Hodson N. C."/>
            <person name="Mongue J. A."/>
            <person name="Jaron S. K."/>
        </authorList>
    </citation>
    <scope>NUCLEOTIDE SEQUENCE</scope>
</reference>
<sequence>MSKAWGRSLSHCSLV</sequence>
<proteinExistence type="predicted"/>